<reference evidence="3 4" key="2">
    <citation type="journal article" date="2008" name="Nature">
        <title>The Phaeodactylum genome reveals the evolutionary history of diatom genomes.</title>
        <authorList>
            <person name="Bowler C."/>
            <person name="Allen A.E."/>
            <person name="Badger J.H."/>
            <person name="Grimwood J."/>
            <person name="Jabbari K."/>
            <person name="Kuo A."/>
            <person name="Maheswari U."/>
            <person name="Martens C."/>
            <person name="Maumus F."/>
            <person name="Otillar R.P."/>
            <person name="Rayko E."/>
            <person name="Salamov A."/>
            <person name="Vandepoele K."/>
            <person name="Beszteri B."/>
            <person name="Gruber A."/>
            <person name="Heijde M."/>
            <person name="Katinka M."/>
            <person name="Mock T."/>
            <person name="Valentin K."/>
            <person name="Verret F."/>
            <person name="Berges J.A."/>
            <person name="Brownlee C."/>
            <person name="Cadoret J.P."/>
            <person name="Chiovitti A."/>
            <person name="Choi C.J."/>
            <person name="Coesel S."/>
            <person name="De Martino A."/>
            <person name="Detter J.C."/>
            <person name="Durkin C."/>
            <person name="Falciatore A."/>
            <person name="Fournet J."/>
            <person name="Haruta M."/>
            <person name="Huysman M.J."/>
            <person name="Jenkins B.D."/>
            <person name="Jiroutova K."/>
            <person name="Jorgensen R.E."/>
            <person name="Joubert Y."/>
            <person name="Kaplan A."/>
            <person name="Kroger N."/>
            <person name="Kroth P.G."/>
            <person name="La Roche J."/>
            <person name="Lindquist E."/>
            <person name="Lommer M."/>
            <person name="Martin-Jezequel V."/>
            <person name="Lopez P.J."/>
            <person name="Lucas S."/>
            <person name="Mangogna M."/>
            <person name="McGinnis K."/>
            <person name="Medlin L.K."/>
            <person name="Montsant A."/>
            <person name="Oudot-Le Secq M.P."/>
            <person name="Napoli C."/>
            <person name="Obornik M."/>
            <person name="Parker M.S."/>
            <person name="Petit J.L."/>
            <person name="Porcel B.M."/>
            <person name="Poulsen N."/>
            <person name="Robison M."/>
            <person name="Rychlewski L."/>
            <person name="Rynearson T.A."/>
            <person name="Schmutz J."/>
            <person name="Shapiro H."/>
            <person name="Siaut M."/>
            <person name="Stanley M."/>
            <person name="Sussman M.R."/>
            <person name="Taylor A.R."/>
            <person name="Vardi A."/>
            <person name="von Dassow P."/>
            <person name="Vyverman W."/>
            <person name="Willis A."/>
            <person name="Wyrwicz L.S."/>
            <person name="Rokhsar D.S."/>
            <person name="Weissenbach J."/>
            <person name="Armbrust E.V."/>
            <person name="Green B.R."/>
            <person name="Van de Peer Y."/>
            <person name="Grigoriev I.V."/>
        </authorList>
    </citation>
    <scope>NUCLEOTIDE SEQUENCE [LARGE SCALE GENOMIC DNA]</scope>
    <source>
        <strain evidence="3 4">CCMP1335</strain>
    </source>
</reference>
<dbReference type="STRING" id="35128.B8C9N9"/>
<dbReference type="eggNOG" id="KOG4174">
    <property type="taxonomic scope" value="Eukaryota"/>
</dbReference>
<evidence type="ECO:0000256" key="1">
    <source>
        <dbReference type="SAM" id="MobiDB-lite"/>
    </source>
</evidence>
<dbReference type="GO" id="GO:0070042">
    <property type="term" value="F:rRNA (uridine-N3-)-methyltransferase activity"/>
    <property type="evidence" value="ECO:0000318"/>
    <property type="project" value="GO_Central"/>
</dbReference>
<dbReference type="Proteomes" id="UP000001449">
    <property type="component" value="Chromosome 10"/>
</dbReference>
<dbReference type="AlphaFoldDB" id="B8C9N9"/>
<feature type="region of interest" description="Disordered" evidence="1">
    <location>
        <begin position="340"/>
        <end position="369"/>
    </location>
</feature>
<dbReference type="GeneID" id="7450733"/>
<evidence type="ECO:0000259" key="2">
    <source>
        <dbReference type="Pfam" id="PF10354"/>
    </source>
</evidence>
<accession>B8C9N9</accession>
<feature type="domain" description="25S rRNA (uridine-N(3))-methyltransferase BMT5-like" evidence="2">
    <location>
        <begin position="124"/>
        <end position="314"/>
    </location>
</feature>
<feature type="region of interest" description="Disordered" evidence="1">
    <location>
        <begin position="1"/>
        <end position="23"/>
    </location>
</feature>
<dbReference type="KEGG" id="tps:THAPSDRAFT_8503"/>
<dbReference type="InterPro" id="IPR019446">
    <property type="entry name" value="BMT5-like"/>
</dbReference>
<dbReference type="PANTHER" id="PTHR11538:SF104">
    <property type="entry name" value="25S RRNA (URIDINE-N(3))-METHYLTRANSFERASE BMT5-LIKE DOMAIN-CONTAINING PROTEIN"/>
    <property type="match status" value="1"/>
</dbReference>
<dbReference type="GO" id="GO:0070475">
    <property type="term" value="P:rRNA base methylation"/>
    <property type="evidence" value="ECO:0000318"/>
    <property type="project" value="GO_Central"/>
</dbReference>
<organism evidence="3 4">
    <name type="scientific">Thalassiosira pseudonana</name>
    <name type="common">Marine diatom</name>
    <name type="synonym">Cyclotella nana</name>
    <dbReference type="NCBI Taxonomy" id="35128"/>
    <lineage>
        <taxon>Eukaryota</taxon>
        <taxon>Sar</taxon>
        <taxon>Stramenopiles</taxon>
        <taxon>Ochrophyta</taxon>
        <taxon>Bacillariophyta</taxon>
        <taxon>Coscinodiscophyceae</taxon>
        <taxon>Thalassiosirophycidae</taxon>
        <taxon>Thalassiosirales</taxon>
        <taxon>Thalassiosiraceae</taxon>
        <taxon>Thalassiosira</taxon>
    </lineage>
</organism>
<name>B8C9N9_THAPS</name>
<keyword evidence="4" id="KW-1185">Reference proteome</keyword>
<dbReference type="InParanoid" id="B8C9N9"/>
<dbReference type="HOGENOM" id="CLU_668178_0_0_1"/>
<proteinExistence type="predicted"/>
<protein>
    <recommendedName>
        <fullName evidence="2">25S rRNA (uridine-N(3))-methyltransferase BMT5-like domain-containing protein</fullName>
    </recommendedName>
</protein>
<feature type="compositionally biased region" description="Polar residues" evidence="1">
    <location>
        <begin position="345"/>
        <end position="354"/>
    </location>
</feature>
<sequence length="412" mass="45866">MPPPQLKDATDTSDPLPQATPAWPHRNLDRLYCQTITHHCALGKTTSGPAGGSSAASTKPCIPCVYKIGNFDIAQDAEFTRRVANQRPEMCPRSKYTSTSNDEVIGENHHASSIMGYQRGMNVLTVGDGDFTFSQAVARLVVDNTSKRGTKGMVVATSYEERDTLRKVYPDFDTTLDALQSFGVVVGYNVDATRLNETLPRQLVNTIKYQRICWNFPCTAIGDGKDGQNDAMDQNKELVRLFITNALPYLDKECGEIHMAHKTKPPYNQWGLEKVALEGVERAKGGESDTTRREFEYKGRVVFDKCSLPPYTPRKALDRKSFPCHDACVYIFGWATSKTSDRDVTSTSTHTTIPENDGSDKSDHQSTQPAVIPVTESMIDELRTVHLQYAEAIAQVSNQLPSSGRKNKRRKF</sequence>
<gene>
    <name evidence="3" type="ORF">THAPSDRAFT_8503</name>
</gene>
<evidence type="ECO:0000313" key="4">
    <source>
        <dbReference type="Proteomes" id="UP000001449"/>
    </source>
</evidence>
<dbReference type="PaxDb" id="35128-Thaps8503"/>
<evidence type="ECO:0000313" key="3">
    <source>
        <dbReference type="EMBL" id="EED90076.1"/>
    </source>
</evidence>
<dbReference type="GO" id="GO:0005737">
    <property type="term" value="C:cytoplasm"/>
    <property type="evidence" value="ECO:0000318"/>
    <property type="project" value="GO_Central"/>
</dbReference>
<dbReference type="EMBL" id="CM000646">
    <property type="protein sequence ID" value="EED90076.1"/>
    <property type="molecule type" value="Genomic_DNA"/>
</dbReference>
<reference evidence="3 4" key="1">
    <citation type="journal article" date="2004" name="Science">
        <title>The genome of the diatom Thalassiosira pseudonana: ecology, evolution, and metabolism.</title>
        <authorList>
            <person name="Armbrust E.V."/>
            <person name="Berges J.A."/>
            <person name="Bowler C."/>
            <person name="Green B.R."/>
            <person name="Martinez D."/>
            <person name="Putnam N.H."/>
            <person name="Zhou S."/>
            <person name="Allen A.E."/>
            <person name="Apt K.E."/>
            <person name="Bechner M."/>
            <person name="Brzezinski M.A."/>
            <person name="Chaal B.K."/>
            <person name="Chiovitti A."/>
            <person name="Davis A.K."/>
            <person name="Demarest M.S."/>
            <person name="Detter J.C."/>
            <person name="Glavina T."/>
            <person name="Goodstein D."/>
            <person name="Hadi M.Z."/>
            <person name="Hellsten U."/>
            <person name="Hildebrand M."/>
            <person name="Jenkins B.D."/>
            <person name="Jurka J."/>
            <person name="Kapitonov V.V."/>
            <person name="Kroger N."/>
            <person name="Lau W.W."/>
            <person name="Lane T.W."/>
            <person name="Larimer F.W."/>
            <person name="Lippmeier J.C."/>
            <person name="Lucas S."/>
            <person name="Medina M."/>
            <person name="Montsant A."/>
            <person name="Obornik M."/>
            <person name="Parker M.S."/>
            <person name="Palenik B."/>
            <person name="Pazour G.J."/>
            <person name="Richardson P.M."/>
            <person name="Rynearson T.A."/>
            <person name="Saito M.A."/>
            <person name="Schwartz D.C."/>
            <person name="Thamatrakoln K."/>
            <person name="Valentin K."/>
            <person name="Vardi A."/>
            <person name="Wilkerson F.P."/>
            <person name="Rokhsar D.S."/>
        </authorList>
    </citation>
    <scope>NUCLEOTIDE SEQUENCE [LARGE SCALE GENOMIC DNA]</scope>
    <source>
        <strain evidence="3 4">CCMP1335</strain>
    </source>
</reference>
<dbReference type="PANTHER" id="PTHR11538">
    <property type="entry name" value="PHENYLALANYL-TRNA SYNTHETASE"/>
    <property type="match status" value="1"/>
</dbReference>
<dbReference type="OMA" id="FTRCIAC"/>
<dbReference type="RefSeq" id="XP_002292880.1">
    <property type="nucleotide sequence ID" value="XM_002292844.1"/>
</dbReference>
<dbReference type="Pfam" id="PF10354">
    <property type="entry name" value="BMT5-like"/>
    <property type="match status" value="1"/>
</dbReference>